<feature type="region of interest" description="Disordered" evidence="4">
    <location>
        <begin position="606"/>
        <end position="631"/>
    </location>
</feature>
<dbReference type="InterPro" id="IPR007148">
    <property type="entry name" value="SSU_processome_Utp12"/>
</dbReference>
<evidence type="ECO:0000256" key="3">
    <source>
        <dbReference type="ARBA" id="ARBA00038335"/>
    </source>
</evidence>
<accession>A0AAX4NZU3</accession>
<dbReference type="Gene3D" id="2.130.10.10">
    <property type="entry name" value="YVTN repeat-like/Quinoprotein amine dehydrogenase"/>
    <property type="match status" value="1"/>
</dbReference>
<dbReference type="Pfam" id="PF04003">
    <property type="entry name" value="Utp12"/>
    <property type="match status" value="1"/>
</dbReference>
<dbReference type="InterPro" id="IPR015943">
    <property type="entry name" value="WD40/YVTN_repeat-like_dom_sf"/>
</dbReference>
<dbReference type="AlphaFoldDB" id="A0AAX4NZU3"/>
<dbReference type="InterPro" id="IPR052414">
    <property type="entry name" value="U3_snoRNA-assoc_WDR"/>
</dbReference>
<reference evidence="6 7" key="1">
    <citation type="submission" date="2024-03" db="EMBL/GenBank/DDBJ databases">
        <title>Complete genome sequence of the green alga Chloropicon roscoffensis RCC1871.</title>
        <authorList>
            <person name="Lemieux C."/>
            <person name="Pombert J.-F."/>
            <person name="Otis C."/>
            <person name="Turmel M."/>
        </authorList>
    </citation>
    <scope>NUCLEOTIDE SEQUENCE [LARGE SCALE GENOMIC DNA]</scope>
    <source>
        <strain evidence="6 7">RCC1871</strain>
    </source>
</reference>
<feature type="compositionally biased region" description="Acidic residues" evidence="4">
    <location>
        <begin position="615"/>
        <end position="631"/>
    </location>
</feature>
<dbReference type="Proteomes" id="UP001472866">
    <property type="component" value="Chromosome 01"/>
</dbReference>
<dbReference type="SUPFAM" id="SSF69322">
    <property type="entry name" value="Tricorn protease domain 2"/>
    <property type="match status" value="1"/>
</dbReference>
<evidence type="ECO:0000256" key="2">
    <source>
        <dbReference type="ARBA" id="ARBA00023242"/>
    </source>
</evidence>
<sequence>MVTVAASVSPCGACAARVTPAGLRIARRAKGKTIQVQVPNAELGLDGARVTAVRVLVEENGKCLCFFGTSRGSYGCVSVVAQADGREEHSVDWKSEDTENEEAISSLFCDTEGKVLFSARTNGTLSQAGANDWSQAKLYSIQEGMGFVSVSVLQDGKYAYLSSERKVVLHSFAKDKVMSTLVPSHDSIVSEIAPCLGEKFLLGAGGGLIDFWKVNRRPAAKPVPPVCTVKLPPGEAGQVVTCFTHDTKPLLACVFKLAVSGKTLVYFYNLSIKAVKSKCKDESVLLATVDCGKQGILGGTFVGDGETCVFALDGSENTAIRFHDVTLSDEGGQTIDISADLGAALEDSLTVREEQKKRKKPEEQGVGEGEERTNGRSLDEDGGVAKPGPLDDTPLDVRVLEMALKDKKDARVAVHQTQSGVANRSGNGDPLNADSAVVLLSQALQSSDKQLLEQCFQVRQEPVISNTVKLLRSDQVGKLLPLLVDRINSSSTRAMQVACWIRHVVRHHLTYIISAPSMKGHLSSLYQQLEERQSSHNALLGLHGRLELLTTHIRTMKQTQSKTIKNGVMNGSDNQGYYSASSVVHVHEADQVETILVVPELGAGASAMDEQHSDVDEDMEDGGGSSEGEDL</sequence>
<evidence type="ECO:0000259" key="5">
    <source>
        <dbReference type="Pfam" id="PF04003"/>
    </source>
</evidence>
<evidence type="ECO:0000256" key="4">
    <source>
        <dbReference type="SAM" id="MobiDB-lite"/>
    </source>
</evidence>
<dbReference type="GO" id="GO:0000462">
    <property type="term" value="P:maturation of SSU-rRNA from tricistronic rRNA transcript (SSU-rRNA, 5.8S rRNA, LSU-rRNA)"/>
    <property type="evidence" value="ECO:0007669"/>
    <property type="project" value="TreeGrafter"/>
</dbReference>
<evidence type="ECO:0000256" key="1">
    <source>
        <dbReference type="ARBA" id="ARBA00004123"/>
    </source>
</evidence>
<protein>
    <submittedName>
        <fullName evidence="6">Utp12 domain-containing protein</fullName>
    </submittedName>
</protein>
<name>A0AAX4NZU3_9CHLO</name>
<dbReference type="PANTHER" id="PTHR44267">
    <property type="entry name" value="WD REPEAT-CONTAINING PROTEIN 43"/>
    <property type="match status" value="1"/>
</dbReference>
<keyword evidence="7" id="KW-1185">Reference proteome</keyword>
<feature type="compositionally biased region" description="Basic and acidic residues" evidence="4">
    <location>
        <begin position="351"/>
        <end position="379"/>
    </location>
</feature>
<comment type="similarity">
    <text evidence="3">Belongs to the UTP5 family.</text>
</comment>
<feature type="domain" description="Small-subunit processome Utp12" evidence="5">
    <location>
        <begin position="448"/>
        <end position="550"/>
    </location>
</feature>
<evidence type="ECO:0000313" key="7">
    <source>
        <dbReference type="Proteomes" id="UP001472866"/>
    </source>
</evidence>
<keyword evidence="2" id="KW-0539">Nucleus</keyword>
<gene>
    <name evidence="6" type="ORF">HKI87_01g07280</name>
</gene>
<dbReference type="PANTHER" id="PTHR44267:SF1">
    <property type="entry name" value="WD REPEAT-CONTAINING PROTEIN 43"/>
    <property type="match status" value="1"/>
</dbReference>
<organism evidence="6 7">
    <name type="scientific">Chloropicon roscoffensis</name>
    <dbReference type="NCBI Taxonomy" id="1461544"/>
    <lineage>
        <taxon>Eukaryota</taxon>
        <taxon>Viridiplantae</taxon>
        <taxon>Chlorophyta</taxon>
        <taxon>Chloropicophyceae</taxon>
        <taxon>Chloropicales</taxon>
        <taxon>Chloropicaceae</taxon>
        <taxon>Chloropicon</taxon>
    </lineage>
</organism>
<comment type="subcellular location">
    <subcellularLocation>
        <location evidence="1">Nucleus</location>
    </subcellularLocation>
</comment>
<feature type="region of interest" description="Disordered" evidence="4">
    <location>
        <begin position="351"/>
        <end position="393"/>
    </location>
</feature>
<evidence type="ECO:0000313" key="6">
    <source>
        <dbReference type="EMBL" id="WZN59203.1"/>
    </source>
</evidence>
<dbReference type="GO" id="GO:0005730">
    <property type="term" value="C:nucleolus"/>
    <property type="evidence" value="ECO:0007669"/>
    <property type="project" value="TreeGrafter"/>
</dbReference>
<dbReference type="EMBL" id="CP151501">
    <property type="protein sequence ID" value="WZN59203.1"/>
    <property type="molecule type" value="Genomic_DNA"/>
</dbReference>
<proteinExistence type="inferred from homology"/>